<dbReference type="InterPro" id="IPR029028">
    <property type="entry name" value="Alpha/beta_knot_MTases"/>
</dbReference>
<dbReference type="PIRSF" id="PIRSF015601">
    <property type="entry name" value="MTase_slr0722"/>
    <property type="match status" value="1"/>
</dbReference>
<protein>
    <recommendedName>
        <fullName evidence="3">16S rRNA (uracil(1498)-N(3))-methyltransferase</fullName>
        <ecNumber evidence="3">2.1.1.193</ecNumber>
    </recommendedName>
</protein>
<dbReference type="NCBIfam" id="TIGR00046">
    <property type="entry name" value="RsmE family RNA methyltransferase"/>
    <property type="match status" value="1"/>
</dbReference>
<keyword evidence="4" id="KW-0963">Cytoplasm</keyword>
<keyword evidence="5" id="KW-0698">rRNA processing</keyword>
<keyword evidence="7" id="KW-0808">Transferase</keyword>
<comment type="function">
    <text evidence="9">Specifically methylates the N3 position of the uracil ring of uridine 1498 (m3U1498) in 16S rRNA. Acts on the fully assembled 30S ribosomal subunit.</text>
</comment>
<evidence type="ECO:0000259" key="11">
    <source>
        <dbReference type="Pfam" id="PF04452"/>
    </source>
</evidence>
<evidence type="ECO:0000256" key="9">
    <source>
        <dbReference type="ARBA" id="ARBA00025699"/>
    </source>
</evidence>
<comment type="catalytic activity">
    <reaction evidence="10">
        <text>uridine(1498) in 16S rRNA + S-adenosyl-L-methionine = N(3)-methyluridine(1498) in 16S rRNA + S-adenosyl-L-homocysteine + H(+)</text>
        <dbReference type="Rhea" id="RHEA:42920"/>
        <dbReference type="Rhea" id="RHEA-COMP:10283"/>
        <dbReference type="Rhea" id="RHEA-COMP:10284"/>
        <dbReference type="ChEBI" id="CHEBI:15378"/>
        <dbReference type="ChEBI" id="CHEBI:57856"/>
        <dbReference type="ChEBI" id="CHEBI:59789"/>
        <dbReference type="ChEBI" id="CHEBI:65315"/>
        <dbReference type="ChEBI" id="CHEBI:74502"/>
        <dbReference type="EC" id="2.1.1.193"/>
    </reaction>
</comment>
<dbReference type="InterPro" id="IPR029026">
    <property type="entry name" value="tRNA_m1G_MTases_N"/>
</dbReference>
<dbReference type="Gene3D" id="3.40.1280.10">
    <property type="match status" value="1"/>
</dbReference>
<dbReference type="GO" id="GO:0005737">
    <property type="term" value="C:cytoplasm"/>
    <property type="evidence" value="ECO:0007669"/>
    <property type="project" value="UniProtKB-SubCell"/>
</dbReference>
<keyword evidence="6" id="KW-0489">Methyltransferase</keyword>
<keyword evidence="8" id="KW-0949">S-adenosyl-L-methionine</keyword>
<evidence type="ECO:0000256" key="7">
    <source>
        <dbReference type="ARBA" id="ARBA00022679"/>
    </source>
</evidence>
<comment type="subcellular location">
    <subcellularLocation>
        <location evidence="1">Cytoplasm</location>
    </subcellularLocation>
</comment>
<evidence type="ECO:0000256" key="4">
    <source>
        <dbReference type="ARBA" id="ARBA00022490"/>
    </source>
</evidence>
<name>A0A6J7FSX4_9ZZZZ</name>
<dbReference type="InterPro" id="IPR015947">
    <property type="entry name" value="PUA-like_sf"/>
</dbReference>
<dbReference type="NCBIfam" id="NF008693">
    <property type="entry name" value="PRK11713.2-3"/>
    <property type="match status" value="1"/>
</dbReference>
<dbReference type="GO" id="GO:0070042">
    <property type="term" value="F:rRNA (uridine-N3-)-methyltransferase activity"/>
    <property type="evidence" value="ECO:0007669"/>
    <property type="project" value="TreeGrafter"/>
</dbReference>
<gene>
    <name evidence="13" type="ORF">UFOPK3516_00737</name>
</gene>
<dbReference type="PANTHER" id="PTHR30027:SF3">
    <property type="entry name" value="16S RRNA (URACIL(1498)-N(3))-METHYLTRANSFERASE"/>
    <property type="match status" value="1"/>
</dbReference>
<feature type="domain" description="Ribosomal RNA small subunit methyltransferase E PUA-like" evidence="12">
    <location>
        <begin position="21"/>
        <end position="65"/>
    </location>
</feature>
<dbReference type="InterPro" id="IPR046887">
    <property type="entry name" value="RsmE_PUA-like"/>
</dbReference>
<dbReference type="CDD" id="cd18084">
    <property type="entry name" value="RsmE-like"/>
    <property type="match status" value="1"/>
</dbReference>
<dbReference type="SUPFAM" id="SSF75217">
    <property type="entry name" value="alpha/beta knot"/>
    <property type="match status" value="1"/>
</dbReference>
<evidence type="ECO:0000313" key="13">
    <source>
        <dbReference type="EMBL" id="CAB4896964.1"/>
    </source>
</evidence>
<sequence length="255" mass="27297">MAHFFIDETLETAASGDHVTLSGPEGRHAATVSRLRVGEAVILGNGRGLTCTVEVVAVDKSAVSFLVTEVQVTSQPRHRFVLAQALAKSDRDERAVEAAVEVGVDAIIPFVADRSISRWVGDKVQKGQTRWQTIAREASKQSLRAWVPPVLSPCSAVEILAREPSNFFVLDQSGQAFDSVDWAHVVMADEAPGESQVVNESVFIVGPEGGFSDAERAQFDAAECHVLRLGRHVLRTSTAGPVAAALASALSGRWS</sequence>
<feature type="domain" description="Ribosomal RNA small subunit methyltransferase E methyltransferase" evidence="11">
    <location>
        <begin position="79"/>
        <end position="247"/>
    </location>
</feature>
<reference evidence="13" key="1">
    <citation type="submission" date="2020-05" db="EMBL/GenBank/DDBJ databases">
        <authorList>
            <person name="Chiriac C."/>
            <person name="Salcher M."/>
            <person name="Ghai R."/>
            <person name="Kavagutti S V."/>
        </authorList>
    </citation>
    <scope>NUCLEOTIDE SEQUENCE</scope>
</reference>
<evidence type="ECO:0000256" key="8">
    <source>
        <dbReference type="ARBA" id="ARBA00022691"/>
    </source>
</evidence>
<dbReference type="InterPro" id="IPR006700">
    <property type="entry name" value="RsmE"/>
</dbReference>
<organism evidence="13">
    <name type="scientific">freshwater metagenome</name>
    <dbReference type="NCBI Taxonomy" id="449393"/>
    <lineage>
        <taxon>unclassified sequences</taxon>
        <taxon>metagenomes</taxon>
        <taxon>ecological metagenomes</taxon>
    </lineage>
</organism>
<comment type="similarity">
    <text evidence="2">Belongs to the RNA methyltransferase RsmE family.</text>
</comment>
<accession>A0A6J7FSX4</accession>
<dbReference type="Pfam" id="PF04452">
    <property type="entry name" value="Methyltrans_RNA"/>
    <property type="match status" value="1"/>
</dbReference>
<evidence type="ECO:0000256" key="10">
    <source>
        <dbReference type="ARBA" id="ARBA00047944"/>
    </source>
</evidence>
<evidence type="ECO:0000256" key="2">
    <source>
        <dbReference type="ARBA" id="ARBA00005528"/>
    </source>
</evidence>
<dbReference type="GO" id="GO:0070475">
    <property type="term" value="P:rRNA base methylation"/>
    <property type="evidence" value="ECO:0007669"/>
    <property type="project" value="TreeGrafter"/>
</dbReference>
<dbReference type="Pfam" id="PF20260">
    <property type="entry name" value="PUA_4"/>
    <property type="match status" value="1"/>
</dbReference>
<dbReference type="SUPFAM" id="SSF88697">
    <property type="entry name" value="PUA domain-like"/>
    <property type="match status" value="1"/>
</dbReference>
<dbReference type="EMBL" id="CAFBMB010000043">
    <property type="protein sequence ID" value="CAB4896964.1"/>
    <property type="molecule type" value="Genomic_DNA"/>
</dbReference>
<evidence type="ECO:0000256" key="1">
    <source>
        <dbReference type="ARBA" id="ARBA00004496"/>
    </source>
</evidence>
<evidence type="ECO:0000256" key="6">
    <source>
        <dbReference type="ARBA" id="ARBA00022603"/>
    </source>
</evidence>
<dbReference type="EC" id="2.1.1.193" evidence="3"/>
<dbReference type="InterPro" id="IPR046886">
    <property type="entry name" value="RsmE_MTase_dom"/>
</dbReference>
<evidence type="ECO:0000259" key="12">
    <source>
        <dbReference type="Pfam" id="PF20260"/>
    </source>
</evidence>
<evidence type="ECO:0000256" key="5">
    <source>
        <dbReference type="ARBA" id="ARBA00022552"/>
    </source>
</evidence>
<evidence type="ECO:0000256" key="3">
    <source>
        <dbReference type="ARBA" id="ARBA00012328"/>
    </source>
</evidence>
<proteinExistence type="inferred from homology"/>
<dbReference type="PANTHER" id="PTHR30027">
    <property type="entry name" value="RIBOSOMAL RNA SMALL SUBUNIT METHYLTRANSFERASE E"/>
    <property type="match status" value="1"/>
</dbReference>
<dbReference type="AlphaFoldDB" id="A0A6J7FSX4"/>